<proteinExistence type="predicted"/>
<evidence type="ECO:0000313" key="2">
    <source>
        <dbReference type="EMBL" id="MEI4770264.1"/>
    </source>
</evidence>
<dbReference type="Pfam" id="PF08398">
    <property type="entry name" value="Phospholip_A2_4"/>
    <property type="match status" value="1"/>
</dbReference>
<dbReference type="InterPro" id="IPR036444">
    <property type="entry name" value="PLipase_A2_dom_sf"/>
</dbReference>
<protein>
    <submittedName>
        <fullName evidence="2">Phospholipase</fullName>
    </submittedName>
</protein>
<sequence length="94" mass="11051">MYQRRNRNRRFCLFPEYNWCGPGCSGPGAPINAVDAACMAHDKCYSRGINPCECDHEFLRRLHPLINPYTKEGRHARMLYNYMKLQTGFTCFRI</sequence>
<organism evidence="2 3">
    <name type="scientific">Psychrobacillus mangrovi</name>
    <dbReference type="NCBI Taxonomy" id="3117745"/>
    <lineage>
        <taxon>Bacteria</taxon>
        <taxon>Bacillati</taxon>
        <taxon>Bacillota</taxon>
        <taxon>Bacilli</taxon>
        <taxon>Bacillales</taxon>
        <taxon>Bacillaceae</taxon>
        <taxon>Psychrobacillus</taxon>
    </lineage>
</organism>
<accession>A0ABU8F5G8</accession>
<feature type="domain" description="Phospholipase A2-like" evidence="1">
    <location>
        <begin position="14"/>
        <end position="47"/>
    </location>
</feature>
<gene>
    <name evidence="2" type="ORF">WAX74_11520</name>
</gene>
<dbReference type="Proteomes" id="UP001364890">
    <property type="component" value="Unassembled WGS sequence"/>
</dbReference>
<dbReference type="RefSeq" id="WP_336497819.1">
    <property type="nucleotide sequence ID" value="NZ_JBAWSY010000007.1"/>
</dbReference>
<name>A0ABU8F5G8_9BACI</name>
<evidence type="ECO:0000313" key="3">
    <source>
        <dbReference type="Proteomes" id="UP001364890"/>
    </source>
</evidence>
<reference evidence="2 3" key="1">
    <citation type="submission" date="2024-01" db="EMBL/GenBank/DDBJ databases">
        <title>Seven novel Bacillus-like species.</title>
        <authorList>
            <person name="Liu G."/>
        </authorList>
    </citation>
    <scope>NUCLEOTIDE SEQUENCE [LARGE SCALE GENOMIC DNA]</scope>
    <source>
        <strain evidence="2 3">FJAT-51614</strain>
    </source>
</reference>
<dbReference type="Gene3D" id="1.20.90.10">
    <property type="entry name" value="Phospholipase A2 domain"/>
    <property type="match status" value="1"/>
</dbReference>
<dbReference type="EMBL" id="JBAWSY010000007">
    <property type="protein sequence ID" value="MEI4770264.1"/>
    <property type="molecule type" value="Genomic_DNA"/>
</dbReference>
<dbReference type="SUPFAM" id="SSF48619">
    <property type="entry name" value="Phospholipase A2, PLA2"/>
    <property type="match status" value="1"/>
</dbReference>
<dbReference type="InterPro" id="IPR013607">
    <property type="entry name" value="Phospholipase_A2-like"/>
</dbReference>
<evidence type="ECO:0000259" key="1">
    <source>
        <dbReference type="Pfam" id="PF08398"/>
    </source>
</evidence>
<comment type="caution">
    <text evidence="2">The sequence shown here is derived from an EMBL/GenBank/DDBJ whole genome shotgun (WGS) entry which is preliminary data.</text>
</comment>
<keyword evidence="3" id="KW-1185">Reference proteome</keyword>